<feature type="region of interest" description="Disordered" evidence="1">
    <location>
        <begin position="11"/>
        <end position="121"/>
    </location>
</feature>
<gene>
    <name evidence="2" type="ORF">EST38_g2539</name>
</gene>
<sequence>MLYDDVIRREEGVWGAGEREKGSMGEQPDTEGFLNDEFSEGFDLGIGGRKSPLRQSGEMEGPMLKEKKDAEEEVLLNGNGGKELNDREYVEAVSQDDEQAPKSTYLTTDSPNPPSSDLNQLHCQDSPQIYVAGAKSTEKGLAHGGLNTGVHRSMKLAFCPSGSQSSFDDYLQANAWIS</sequence>
<feature type="compositionally biased region" description="Basic and acidic residues" evidence="1">
    <location>
        <begin position="11"/>
        <end position="23"/>
    </location>
</feature>
<reference evidence="2 3" key="1">
    <citation type="submission" date="2019-01" db="EMBL/GenBank/DDBJ databases">
        <title>Draft genome sequence of Psathyrella aberdarensis IHI B618.</title>
        <authorList>
            <person name="Buettner E."/>
            <person name="Kellner H."/>
        </authorList>
    </citation>
    <scope>NUCLEOTIDE SEQUENCE [LARGE SCALE GENOMIC DNA]</scope>
    <source>
        <strain evidence="2 3">IHI B618</strain>
    </source>
</reference>
<comment type="caution">
    <text evidence="2">The sequence shown here is derived from an EMBL/GenBank/DDBJ whole genome shotgun (WGS) entry which is preliminary data.</text>
</comment>
<dbReference type="Proteomes" id="UP000290288">
    <property type="component" value="Unassembled WGS sequence"/>
</dbReference>
<keyword evidence="3" id="KW-1185">Reference proteome</keyword>
<dbReference type="AlphaFoldDB" id="A0A4Q2DSS2"/>
<evidence type="ECO:0000256" key="1">
    <source>
        <dbReference type="SAM" id="MobiDB-lite"/>
    </source>
</evidence>
<evidence type="ECO:0000313" key="2">
    <source>
        <dbReference type="EMBL" id="RXW23309.1"/>
    </source>
</evidence>
<protein>
    <submittedName>
        <fullName evidence="2">Uncharacterized protein</fullName>
    </submittedName>
</protein>
<evidence type="ECO:0000313" key="3">
    <source>
        <dbReference type="Proteomes" id="UP000290288"/>
    </source>
</evidence>
<name>A0A4Q2DSS2_9AGAR</name>
<dbReference type="EMBL" id="SDEE01000045">
    <property type="protein sequence ID" value="RXW23309.1"/>
    <property type="molecule type" value="Genomic_DNA"/>
</dbReference>
<organism evidence="2 3">
    <name type="scientific">Candolleomyces aberdarensis</name>
    <dbReference type="NCBI Taxonomy" id="2316362"/>
    <lineage>
        <taxon>Eukaryota</taxon>
        <taxon>Fungi</taxon>
        <taxon>Dikarya</taxon>
        <taxon>Basidiomycota</taxon>
        <taxon>Agaricomycotina</taxon>
        <taxon>Agaricomycetes</taxon>
        <taxon>Agaricomycetidae</taxon>
        <taxon>Agaricales</taxon>
        <taxon>Agaricineae</taxon>
        <taxon>Psathyrellaceae</taxon>
        <taxon>Candolleomyces</taxon>
    </lineage>
</organism>
<accession>A0A4Q2DSS2</accession>
<proteinExistence type="predicted"/>
<feature type="compositionally biased region" description="Polar residues" evidence="1">
    <location>
        <begin position="101"/>
        <end position="121"/>
    </location>
</feature>